<dbReference type="EMBL" id="JBAWSX010000006">
    <property type="protein sequence ID" value="MEI4802018.1"/>
    <property type="molecule type" value="Genomic_DNA"/>
</dbReference>
<sequence length="50" mass="6120">MRFGDWFEAHHGMSLTEKIQSLRCDGFREGYISQYMLDKYIEFKRLEVTR</sequence>
<keyword evidence="2" id="KW-1185">Reference proteome</keyword>
<proteinExistence type="predicted"/>
<protein>
    <submittedName>
        <fullName evidence="1">Uncharacterized protein</fullName>
    </submittedName>
</protein>
<gene>
    <name evidence="1" type="ORF">WAZ07_11900</name>
</gene>
<accession>A0ABU8FH50</accession>
<organism evidence="1 2">
    <name type="scientific">Bacillus bruguierae</name>
    <dbReference type="NCBI Taxonomy" id="3127667"/>
    <lineage>
        <taxon>Bacteria</taxon>
        <taxon>Bacillati</taxon>
        <taxon>Bacillota</taxon>
        <taxon>Bacilli</taxon>
        <taxon>Bacillales</taxon>
        <taxon>Bacillaceae</taxon>
        <taxon>Bacillus</taxon>
    </lineage>
</organism>
<reference evidence="1 2" key="1">
    <citation type="submission" date="2024-01" db="EMBL/GenBank/DDBJ databases">
        <title>Seven novel Bacillus-like species.</title>
        <authorList>
            <person name="Liu G."/>
        </authorList>
    </citation>
    <scope>NUCLEOTIDE SEQUENCE [LARGE SCALE GENOMIC DNA]</scope>
    <source>
        <strain evidence="1 2">FJAT-51639</strain>
    </source>
</reference>
<evidence type="ECO:0000313" key="2">
    <source>
        <dbReference type="Proteomes" id="UP001372526"/>
    </source>
</evidence>
<dbReference type="RefSeq" id="WP_336472633.1">
    <property type="nucleotide sequence ID" value="NZ_JBAWSX010000006.1"/>
</dbReference>
<evidence type="ECO:0000313" key="1">
    <source>
        <dbReference type="EMBL" id="MEI4802018.1"/>
    </source>
</evidence>
<comment type="caution">
    <text evidence="1">The sequence shown here is derived from an EMBL/GenBank/DDBJ whole genome shotgun (WGS) entry which is preliminary data.</text>
</comment>
<dbReference type="Proteomes" id="UP001372526">
    <property type="component" value="Unassembled WGS sequence"/>
</dbReference>
<name>A0ABU8FH50_9BACI</name>